<dbReference type="Pfam" id="PF02458">
    <property type="entry name" value="Transferase"/>
    <property type="match status" value="1"/>
</dbReference>
<evidence type="ECO:0000313" key="5">
    <source>
        <dbReference type="RefSeq" id="XP_021846523.2"/>
    </source>
</evidence>
<sequence>MSVTVKESSMVCPAEATPRRSLWLSRLDMIIRMPYSHSNIVGAYSPTADIEGPKCLDTEILKEALSRVLVPFYPMAGRLKENEENGRFEIDCNAEGALFVEVETTHTLAELGDDFREIVIPTCDYSGGLSSFPLVMLQVTRFKCGEVCLGFAAHHHLVDGMSISFFFSSWARLARGLQLQAQPFVDRIDYLAPRNPPEVNFQHLEYDQPLPPILPEGLSGEIDATSRECMFTFTKHDIKTLNLQATYLDSEAQEANSHKLSTYEVLAGHVWRTACKARGLTGDQDVKLYIPTDGRSRLRDPTLPQGYLGNAIFFTACIAKAGDITCKPLRYAASKVQEALKRVQNTEYLRSAIDYLESEPDLSTLVRGAQHVTCPNLVINSWGKIPVDIADFGWGKPKFLVQGGVRHEGQAFLIPKQDQQGGFLLTIKLFNIHIPHFQDCLFDFESIPTD</sequence>
<evidence type="ECO:0000313" key="4">
    <source>
        <dbReference type="Proteomes" id="UP000813463"/>
    </source>
</evidence>
<dbReference type="InterPro" id="IPR023213">
    <property type="entry name" value="CAT-like_dom_sf"/>
</dbReference>
<comment type="similarity">
    <text evidence="1">Belongs to the plant acyltransferase family.</text>
</comment>
<evidence type="ECO:0000256" key="1">
    <source>
        <dbReference type="ARBA" id="ARBA00009861"/>
    </source>
</evidence>
<organism evidence="4 5">
    <name type="scientific">Spinacia oleracea</name>
    <name type="common">Spinach</name>
    <dbReference type="NCBI Taxonomy" id="3562"/>
    <lineage>
        <taxon>Eukaryota</taxon>
        <taxon>Viridiplantae</taxon>
        <taxon>Streptophyta</taxon>
        <taxon>Embryophyta</taxon>
        <taxon>Tracheophyta</taxon>
        <taxon>Spermatophyta</taxon>
        <taxon>Magnoliopsida</taxon>
        <taxon>eudicotyledons</taxon>
        <taxon>Gunneridae</taxon>
        <taxon>Pentapetalae</taxon>
        <taxon>Caryophyllales</taxon>
        <taxon>Chenopodiaceae</taxon>
        <taxon>Chenopodioideae</taxon>
        <taxon>Anserineae</taxon>
        <taxon>Spinacia</taxon>
    </lineage>
</organism>
<keyword evidence="2" id="KW-0808">Transferase</keyword>
<proteinExistence type="inferred from homology"/>
<dbReference type="SUPFAM" id="SSF52777">
    <property type="entry name" value="CoA-dependent acyltransferases"/>
    <property type="match status" value="1"/>
</dbReference>
<protein>
    <submittedName>
        <fullName evidence="5">Anthranilate N-benzoyltransferase protein 1</fullName>
    </submittedName>
</protein>
<dbReference type="InterPro" id="IPR050317">
    <property type="entry name" value="Plant_Fungal_Acyltransferase"/>
</dbReference>
<dbReference type="GeneID" id="110786280"/>
<accession>A0A9R0IC33</accession>
<reference evidence="4" key="1">
    <citation type="journal article" date="2021" name="Nat. Commun.">
        <title>Genomic analyses provide insights into spinach domestication and the genetic basis of agronomic traits.</title>
        <authorList>
            <person name="Cai X."/>
            <person name="Sun X."/>
            <person name="Xu C."/>
            <person name="Sun H."/>
            <person name="Wang X."/>
            <person name="Ge C."/>
            <person name="Zhang Z."/>
            <person name="Wang Q."/>
            <person name="Fei Z."/>
            <person name="Jiao C."/>
            <person name="Wang Q."/>
        </authorList>
    </citation>
    <scope>NUCLEOTIDE SEQUENCE [LARGE SCALE GENOMIC DNA]</scope>
    <source>
        <strain evidence="4">cv. Varoflay</strain>
    </source>
</reference>
<dbReference type="RefSeq" id="XP_021846523.2">
    <property type="nucleotide sequence ID" value="XM_021990831.2"/>
</dbReference>
<dbReference type="PANTHER" id="PTHR31642">
    <property type="entry name" value="TRICHOTHECENE 3-O-ACETYLTRANSFERASE"/>
    <property type="match status" value="1"/>
</dbReference>
<dbReference type="PANTHER" id="PTHR31642:SF11">
    <property type="entry name" value="SHIKIMATE O-HYDROXYCINNAMOYLTRANSFERASE"/>
    <property type="match status" value="1"/>
</dbReference>
<dbReference type="AlphaFoldDB" id="A0A9R0IC33"/>
<keyword evidence="4" id="KW-1185">Reference proteome</keyword>
<evidence type="ECO:0000256" key="2">
    <source>
        <dbReference type="ARBA" id="ARBA00022679"/>
    </source>
</evidence>
<dbReference type="Gene3D" id="3.30.559.10">
    <property type="entry name" value="Chloramphenicol acetyltransferase-like domain"/>
    <property type="match status" value="2"/>
</dbReference>
<dbReference type="Proteomes" id="UP000813463">
    <property type="component" value="Chromosome 3"/>
</dbReference>
<evidence type="ECO:0000256" key="3">
    <source>
        <dbReference type="ARBA" id="ARBA00023315"/>
    </source>
</evidence>
<dbReference type="GO" id="GO:0016747">
    <property type="term" value="F:acyltransferase activity, transferring groups other than amino-acyl groups"/>
    <property type="evidence" value="ECO:0000318"/>
    <property type="project" value="GO_Central"/>
</dbReference>
<dbReference type="KEGG" id="soe:110786280"/>
<reference evidence="5" key="2">
    <citation type="submission" date="2025-08" db="UniProtKB">
        <authorList>
            <consortium name="RefSeq"/>
        </authorList>
    </citation>
    <scope>IDENTIFICATION</scope>
    <source>
        <tissue evidence="5">Leaf</tissue>
    </source>
</reference>
<gene>
    <name evidence="5" type="primary">LOC110786280</name>
</gene>
<keyword evidence="3" id="KW-0012">Acyltransferase</keyword>
<name>A0A9R0IC33_SPIOL</name>